<gene>
    <name evidence="1" type="ORF">J4D97_15220</name>
</gene>
<dbReference type="RefSeq" id="WP_208308286.1">
    <property type="nucleotide sequence ID" value="NZ_JAGETX010000009.1"/>
</dbReference>
<dbReference type="Proteomes" id="UP000670527">
    <property type="component" value="Unassembled WGS sequence"/>
</dbReference>
<dbReference type="EMBL" id="JAGETX010000009">
    <property type="protein sequence ID" value="MBO3272009.1"/>
    <property type="molecule type" value="Genomic_DNA"/>
</dbReference>
<organism evidence="1 2">
    <name type="scientific">Hymenobacter defluvii</name>
    <dbReference type="NCBI Taxonomy" id="2054411"/>
    <lineage>
        <taxon>Bacteria</taxon>
        <taxon>Pseudomonadati</taxon>
        <taxon>Bacteroidota</taxon>
        <taxon>Cytophagia</taxon>
        <taxon>Cytophagales</taxon>
        <taxon>Hymenobacteraceae</taxon>
        <taxon>Hymenobacter</taxon>
    </lineage>
</organism>
<proteinExistence type="predicted"/>
<evidence type="ECO:0000313" key="2">
    <source>
        <dbReference type="Proteomes" id="UP000670527"/>
    </source>
</evidence>
<accession>A0ABS3THE6</accession>
<sequence>MNDDQLIVKTNLDPLQAICRFLIEGIVNKIEVVKSDTAYTMSPDLQTSKLMQLKSILSELKDVKNKLDIMHGQLLKTDALDYASLDAVYPDFKVKAQDLRAELIIIYNRNI</sequence>
<reference evidence="1 2" key="1">
    <citation type="submission" date="2021-03" db="EMBL/GenBank/DDBJ databases">
        <authorList>
            <person name="Kim M.K."/>
        </authorList>
    </citation>
    <scope>NUCLEOTIDE SEQUENCE [LARGE SCALE GENOMIC DNA]</scope>
    <source>
        <strain evidence="1 2">BT507</strain>
    </source>
</reference>
<keyword evidence="2" id="KW-1185">Reference proteome</keyword>
<evidence type="ECO:0000313" key="1">
    <source>
        <dbReference type="EMBL" id="MBO3272009.1"/>
    </source>
</evidence>
<name>A0ABS3THE6_9BACT</name>
<comment type="caution">
    <text evidence="1">The sequence shown here is derived from an EMBL/GenBank/DDBJ whole genome shotgun (WGS) entry which is preliminary data.</text>
</comment>
<protein>
    <submittedName>
        <fullName evidence="1">Uncharacterized protein</fullName>
    </submittedName>
</protein>